<gene>
    <name evidence="1" type="ORF">ERICV_02134</name>
</gene>
<organism evidence="1 2">
    <name type="scientific">Paenibacillus larvae subsp. larvae</name>
    <dbReference type="NCBI Taxonomy" id="147375"/>
    <lineage>
        <taxon>Bacteria</taxon>
        <taxon>Bacillati</taxon>
        <taxon>Bacillota</taxon>
        <taxon>Bacilli</taxon>
        <taxon>Bacillales</taxon>
        <taxon>Paenibacillaceae</taxon>
        <taxon>Paenibacillus</taxon>
    </lineage>
</organism>
<dbReference type="EMBL" id="CP019717">
    <property type="protein sequence ID" value="QHZ51281.1"/>
    <property type="molecule type" value="Genomic_DNA"/>
</dbReference>
<name>A0A6C0QRZ5_9BACL</name>
<dbReference type="Proteomes" id="UP000464330">
    <property type="component" value="Chromosome"/>
</dbReference>
<evidence type="ECO:0000313" key="2">
    <source>
        <dbReference type="Proteomes" id="UP000464330"/>
    </source>
</evidence>
<dbReference type="AlphaFoldDB" id="A0A6C0QRZ5"/>
<accession>A0A6C0QRZ5</accession>
<sequence>MKPNPWVWTKLAESKMPDRKAGERVPLGFLSEGSTEYFPRQSWISKGYVKRNTEEE</sequence>
<reference evidence="1 2" key="1">
    <citation type="journal article" date="2020" name="Int. J. Med. Microbiol.">
        <title>Discovery of Paenibacillus larvae ERIC V: Phenotypic and genomic comparison to genotypes ERIC I-IV reveal different inventories of virulence factors which correlate with epidemiological prevalences of American Foulbrood.</title>
        <authorList>
            <person name="Beims H."/>
            <person name="Bunk B."/>
            <person name="Erler S."/>
            <person name="Mohr K.I."/>
            <person name="Sproer C."/>
            <person name="Pradella S."/>
            <person name="Gunther G."/>
            <person name="Rohde M."/>
            <person name="von der Ohe W."/>
            <person name="Steinert M."/>
        </authorList>
    </citation>
    <scope>NUCLEOTIDE SEQUENCE [LARGE SCALE GENOMIC DNA]</scope>
    <source>
        <strain evidence="1">Eric_V</strain>
    </source>
</reference>
<evidence type="ECO:0000313" key="1">
    <source>
        <dbReference type="EMBL" id="QHZ51281.1"/>
    </source>
</evidence>
<proteinExistence type="predicted"/>
<protein>
    <submittedName>
        <fullName evidence="1">Uncharacterized protein</fullName>
    </submittedName>
</protein>